<gene>
    <name evidence="3" type="ordered locus">Curi_c22270</name>
</gene>
<accession>K0B2R3</accession>
<dbReference type="InterPro" id="IPR006016">
    <property type="entry name" value="UspA"/>
</dbReference>
<protein>
    <submittedName>
        <fullName evidence="3">Universal stress protein domain-containing protein, UspA family</fullName>
    </submittedName>
</protein>
<proteinExistence type="inferred from homology"/>
<dbReference type="SUPFAM" id="SSF52402">
    <property type="entry name" value="Adenine nucleotide alpha hydrolases-like"/>
    <property type="match status" value="1"/>
</dbReference>
<sequence>MNIKKILVPVDGSEPNKKAIDEAKDMAARFNSKVYLLHVVDVDYLLDHSVLSDLKSQRARILDEAVSHFEGIDVEKTIVLGNPSEEIMRKADEEDIDLIIMAKRGLTGLQKYLIGSVTSKVVSHSKKPVLVLP</sequence>
<evidence type="ECO:0000259" key="2">
    <source>
        <dbReference type="Pfam" id="PF00582"/>
    </source>
</evidence>
<dbReference type="Gene3D" id="3.40.50.620">
    <property type="entry name" value="HUPs"/>
    <property type="match status" value="1"/>
</dbReference>
<organism evidence="3 4">
    <name type="scientific">Gottschalkia acidurici (strain ATCC 7906 / DSM 604 / BCRC 14475 / CIP 104303 / KCTC 5404 / NCIMB 10678 / 9a)</name>
    <name type="common">Clostridium acidurici</name>
    <dbReference type="NCBI Taxonomy" id="1128398"/>
    <lineage>
        <taxon>Bacteria</taxon>
        <taxon>Bacillati</taxon>
        <taxon>Bacillota</taxon>
        <taxon>Tissierellia</taxon>
        <taxon>Tissierellales</taxon>
        <taxon>Gottschalkiaceae</taxon>
        <taxon>Gottschalkia</taxon>
    </lineage>
</organism>
<dbReference type="RefSeq" id="WP_014968366.1">
    <property type="nucleotide sequence ID" value="NC_018664.1"/>
</dbReference>
<dbReference type="KEGG" id="cad:Curi_c22270"/>
<comment type="similarity">
    <text evidence="1">Belongs to the universal stress protein A family.</text>
</comment>
<dbReference type="PRINTS" id="PR01438">
    <property type="entry name" value="UNVRSLSTRESS"/>
</dbReference>
<evidence type="ECO:0000256" key="1">
    <source>
        <dbReference type="ARBA" id="ARBA00008791"/>
    </source>
</evidence>
<reference evidence="3 4" key="1">
    <citation type="journal article" date="2012" name="PLoS ONE">
        <title>The purine-utilizing bacterium Clostridium acidurici 9a: a genome-guided metabolic reconsideration.</title>
        <authorList>
            <person name="Hartwich K."/>
            <person name="Poehlein A."/>
            <person name="Daniel R."/>
        </authorList>
    </citation>
    <scope>NUCLEOTIDE SEQUENCE [LARGE SCALE GENOMIC DNA]</scope>
    <source>
        <strain evidence="4">ATCC 7906 / DSM 604 / BCRC 14475 / CIP 104303 / KCTC 5404 / NCIMB 10678 / 9a</strain>
    </source>
</reference>
<dbReference type="EMBL" id="CP003326">
    <property type="protein sequence ID" value="AFS79230.1"/>
    <property type="molecule type" value="Genomic_DNA"/>
</dbReference>
<dbReference type="eggNOG" id="COG0589">
    <property type="taxonomic scope" value="Bacteria"/>
</dbReference>
<dbReference type="AlphaFoldDB" id="K0B2R3"/>
<evidence type="ECO:0000313" key="4">
    <source>
        <dbReference type="Proteomes" id="UP000006094"/>
    </source>
</evidence>
<dbReference type="OrthoDB" id="9794782at2"/>
<evidence type="ECO:0000313" key="3">
    <source>
        <dbReference type="EMBL" id="AFS79230.1"/>
    </source>
</evidence>
<dbReference type="PANTHER" id="PTHR46268">
    <property type="entry name" value="STRESS RESPONSE PROTEIN NHAX"/>
    <property type="match status" value="1"/>
</dbReference>
<keyword evidence="4" id="KW-1185">Reference proteome</keyword>
<dbReference type="CDD" id="cd00293">
    <property type="entry name" value="USP-like"/>
    <property type="match status" value="1"/>
</dbReference>
<dbReference type="STRING" id="1128398.Curi_c22270"/>
<dbReference type="InterPro" id="IPR014729">
    <property type="entry name" value="Rossmann-like_a/b/a_fold"/>
</dbReference>
<feature type="domain" description="UspA" evidence="2">
    <location>
        <begin position="3"/>
        <end position="133"/>
    </location>
</feature>
<name>K0B2R3_GOTA9</name>
<dbReference type="HOGENOM" id="CLU_049301_11_1_9"/>
<dbReference type="Proteomes" id="UP000006094">
    <property type="component" value="Chromosome"/>
</dbReference>
<dbReference type="Pfam" id="PF00582">
    <property type="entry name" value="Usp"/>
    <property type="match status" value="1"/>
</dbReference>
<dbReference type="InterPro" id="IPR006015">
    <property type="entry name" value="Universal_stress_UspA"/>
</dbReference>
<dbReference type="PANTHER" id="PTHR46268:SF6">
    <property type="entry name" value="UNIVERSAL STRESS PROTEIN UP12"/>
    <property type="match status" value="1"/>
</dbReference>